<reference evidence="4" key="1">
    <citation type="journal article" date="2012" name="MBio">
        <title>Comparative genome analysis of Trichophyton rubrum and related dermatophytes reveals candidate genes involved in infection.</title>
        <authorList>
            <person name="Martinez D.A."/>
            <person name="Oliver B.G."/>
            <person name="Graeser Y."/>
            <person name="Goldberg J.M."/>
            <person name="Li W."/>
            <person name="Martinez-Rossi N.M."/>
            <person name="Monod M."/>
            <person name="Shelest E."/>
            <person name="Barton R.C."/>
            <person name="Birch E."/>
            <person name="Brakhage A.A."/>
            <person name="Chen Z."/>
            <person name="Gurr S.J."/>
            <person name="Heiman D."/>
            <person name="Heitman J."/>
            <person name="Kosti I."/>
            <person name="Rossi A."/>
            <person name="Saif S."/>
            <person name="Samalova M."/>
            <person name="Saunders C.W."/>
            <person name="Shea T."/>
            <person name="Summerbell R.C."/>
            <person name="Xu J."/>
            <person name="Young S."/>
            <person name="Zeng Q."/>
            <person name="Birren B.W."/>
            <person name="Cuomo C.A."/>
            <person name="White T.C."/>
        </authorList>
    </citation>
    <scope>NUCLEOTIDE SEQUENCE [LARGE SCALE GENOMIC DNA]</scope>
    <source>
        <strain evidence="4">ATCC MYA-4605 / CBS 113480</strain>
    </source>
</reference>
<dbReference type="Gene3D" id="1.20.1260.60">
    <property type="entry name" value="Vacuolar protein sorting-associated protein Ist1"/>
    <property type="match status" value="1"/>
</dbReference>
<dbReference type="PANTHER" id="PTHR12161:SF5">
    <property type="entry name" value="IST1 HOMOLOG"/>
    <property type="match status" value="1"/>
</dbReference>
<dbReference type="AlphaFoldDB" id="C5FC52"/>
<dbReference type="GO" id="GO:0015031">
    <property type="term" value="P:protein transport"/>
    <property type="evidence" value="ECO:0007669"/>
    <property type="project" value="InterPro"/>
</dbReference>
<feature type="compositionally biased region" description="Low complexity" evidence="2">
    <location>
        <begin position="190"/>
        <end position="202"/>
    </location>
</feature>
<dbReference type="RefSeq" id="XP_002850259.1">
    <property type="nucleotide sequence ID" value="XM_002850213.1"/>
</dbReference>
<gene>
    <name evidence="3" type="ORF">MCYG_00363</name>
</gene>
<dbReference type="OMA" id="RANIVDH"/>
<dbReference type="EMBL" id="DS995701">
    <property type="protein sequence ID" value="EEQ27475.1"/>
    <property type="molecule type" value="Genomic_DNA"/>
</dbReference>
<name>C5FC52_ARTOC</name>
<sequence length="397" mass="44143">MDDLNIVVFGDTTVFQGPVVRYVSVHFPGHHIKFACLAFSIVHQAEIMPLPKQTQDLIFALQALVFRLRQLKKERQGYSKAKHRELARLLKEGREDFARIKTEDVISNDNLIAALEVLELHCEQLQVRANILDHLAFGQKKNKTPARHKGRTAREVRSKGSPGGGKTGEGTKPATGSGWGIWNLFGFSSTSSSSPAAAPQQAVDRPSSQQLDQHLDGSDAQTERKDEENTEKQYDVYLDPELDRSAAVVFYSYARIPRDVPGLLEVKNKLALRWGSDFASRAQDDDDLPVELPEILLDRLRVRKAPESLVESYLNEIARSHGIPYGDVDINEQQETEQEETSTNARPVEDKQVEGPSGDSNARPEANTSTAAKEIASKLGGIPEVDELARRFAALKK</sequence>
<protein>
    <submittedName>
        <fullName evidence="3">DUF292 domain-containing protein</fullName>
    </submittedName>
</protein>
<dbReference type="GeneID" id="9225320"/>
<dbReference type="OrthoDB" id="29853at2759"/>
<dbReference type="Proteomes" id="UP000002035">
    <property type="component" value="Unassembled WGS sequence"/>
</dbReference>
<organism evidence="3 4">
    <name type="scientific">Arthroderma otae (strain ATCC MYA-4605 / CBS 113480)</name>
    <name type="common">Microsporum canis</name>
    <dbReference type="NCBI Taxonomy" id="554155"/>
    <lineage>
        <taxon>Eukaryota</taxon>
        <taxon>Fungi</taxon>
        <taxon>Dikarya</taxon>
        <taxon>Ascomycota</taxon>
        <taxon>Pezizomycotina</taxon>
        <taxon>Eurotiomycetes</taxon>
        <taxon>Eurotiomycetidae</taxon>
        <taxon>Onygenales</taxon>
        <taxon>Arthrodermataceae</taxon>
        <taxon>Microsporum</taxon>
    </lineage>
</organism>
<evidence type="ECO:0000313" key="4">
    <source>
        <dbReference type="Proteomes" id="UP000002035"/>
    </source>
</evidence>
<dbReference type="eggNOG" id="KOG2027">
    <property type="taxonomic scope" value="Eukaryota"/>
</dbReference>
<dbReference type="PANTHER" id="PTHR12161">
    <property type="entry name" value="IST1 FAMILY MEMBER"/>
    <property type="match status" value="1"/>
</dbReference>
<dbReference type="STRING" id="554155.C5FC52"/>
<evidence type="ECO:0000313" key="3">
    <source>
        <dbReference type="EMBL" id="EEQ27475.1"/>
    </source>
</evidence>
<comment type="similarity">
    <text evidence="1">Belongs to the IST1 family.</text>
</comment>
<feature type="region of interest" description="Disordered" evidence="2">
    <location>
        <begin position="333"/>
        <end position="370"/>
    </location>
</feature>
<feature type="region of interest" description="Disordered" evidence="2">
    <location>
        <begin position="141"/>
        <end position="177"/>
    </location>
</feature>
<evidence type="ECO:0000256" key="2">
    <source>
        <dbReference type="SAM" id="MobiDB-lite"/>
    </source>
</evidence>
<dbReference type="InterPro" id="IPR005061">
    <property type="entry name" value="Ist1"/>
</dbReference>
<feature type="compositionally biased region" description="Basic and acidic residues" evidence="2">
    <location>
        <begin position="213"/>
        <end position="234"/>
    </location>
</feature>
<keyword evidence="4" id="KW-1185">Reference proteome</keyword>
<accession>C5FC52</accession>
<feature type="compositionally biased region" description="Basic residues" evidence="2">
    <location>
        <begin position="141"/>
        <end position="151"/>
    </location>
</feature>
<feature type="region of interest" description="Disordered" evidence="2">
    <location>
        <begin position="190"/>
        <end position="235"/>
    </location>
</feature>
<evidence type="ECO:0000256" key="1">
    <source>
        <dbReference type="ARBA" id="ARBA00005536"/>
    </source>
</evidence>
<dbReference type="HOGENOM" id="CLU_037652_2_1_1"/>
<proteinExistence type="inferred from homology"/>
<dbReference type="Pfam" id="PF03398">
    <property type="entry name" value="Ist1"/>
    <property type="match status" value="2"/>
</dbReference>
<dbReference type="InterPro" id="IPR042277">
    <property type="entry name" value="IST1-like"/>
</dbReference>
<dbReference type="VEuPathDB" id="FungiDB:MCYG_00363"/>